<dbReference type="PANTHER" id="PTHR37804">
    <property type="entry name" value="CDAA REGULATORY PROTEIN CDAR"/>
    <property type="match status" value="1"/>
</dbReference>
<dbReference type="PANTHER" id="PTHR37804:SF1">
    <property type="entry name" value="CDAA REGULATORY PROTEIN CDAR"/>
    <property type="match status" value="1"/>
</dbReference>
<dbReference type="InterPro" id="IPR053154">
    <property type="entry name" value="c-di-AMP_regulator"/>
</dbReference>
<evidence type="ECO:0000256" key="1">
    <source>
        <dbReference type="SAM" id="MobiDB-lite"/>
    </source>
</evidence>
<comment type="caution">
    <text evidence="2">The sequence shown here is derived from an EMBL/GenBank/DDBJ whole genome shotgun (WGS) entry which is preliminary data.</text>
</comment>
<sequence length="330" mass="35008">MRRVTLRSLTRNWPLKLAALALSVLVWAVVSAEQVTTQWIPVRVDPVVRDPQFVLTGSPEPQEVRVQFTGPGRELWELALDRPVLVLPIRQVGEGRTFALDPAMVRIPQGLSVNARDVRPSVIALGLQRLASRVVPIHARISGRSLQRYVIGDSLTIIPAEVRVTGRADQVAALNVLSTIAFEIVPDDSTFTREIALDTAALDGLSLSRARVRVSGTVDRRATRAVSPVTVYVPDGLVAAPAQVEVRLSGAERALAGVDPARLRAVVVRDSLPAVIPPGGVEARLLIEGAPAGAAVTANPARVRVFEPAAAPSASPASPATMDSAAGARP</sequence>
<name>A0A841H326_9BACT</name>
<dbReference type="AlphaFoldDB" id="A0A841H326"/>
<organism evidence="2 3">
    <name type="scientific">Longimicrobium terrae</name>
    <dbReference type="NCBI Taxonomy" id="1639882"/>
    <lineage>
        <taxon>Bacteria</taxon>
        <taxon>Pseudomonadati</taxon>
        <taxon>Gemmatimonadota</taxon>
        <taxon>Longimicrobiia</taxon>
        <taxon>Longimicrobiales</taxon>
        <taxon>Longimicrobiaceae</taxon>
        <taxon>Longimicrobium</taxon>
    </lineage>
</organism>
<dbReference type="Gene3D" id="2.170.120.40">
    <property type="entry name" value="YbbR-like domain"/>
    <property type="match status" value="1"/>
</dbReference>
<dbReference type="Gene3D" id="2.170.120.30">
    <property type="match status" value="1"/>
</dbReference>
<protein>
    <submittedName>
        <fullName evidence="2">YbbR domain-containing protein</fullName>
    </submittedName>
</protein>
<evidence type="ECO:0000313" key="2">
    <source>
        <dbReference type="EMBL" id="MBB6072427.1"/>
    </source>
</evidence>
<gene>
    <name evidence="2" type="ORF">HNQ61_004089</name>
</gene>
<dbReference type="RefSeq" id="WP_170038349.1">
    <property type="nucleotide sequence ID" value="NZ_JABDTL010000002.1"/>
</dbReference>
<feature type="region of interest" description="Disordered" evidence="1">
    <location>
        <begin position="309"/>
        <end position="330"/>
    </location>
</feature>
<dbReference type="EMBL" id="JACHIA010000015">
    <property type="protein sequence ID" value="MBB6072427.1"/>
    <property type="molecule type" value="Genomic_DNA"/>
</dbReference>
<reference evidence="2 3" key="1">
    <citation type="submission" date="2020-08" db="EMBL/GenBank/DDBJ databases">
        <title>Genomic Encyclopedia of Type Strains, Phase IV (KMG-IV): sequencing the most valuable type-strain genomes for metagenomic binning, comparative biology and taxonomic classification.</title>
        <authorList>
            <person name="Goeker M."/>
        </authorList>
    </citation>
    <scope>NUCLEOTIDE SEQUENCE [LARGE SCALE GENOMIC DNA]</scope>
    <source>
        <strain evidence="2 3">DSM 29007</strain>
    </source>
</reference>
<keyword evidence="3" id="KW-1185">Reference proteome</keyword>
<dbReference type="Proteomes" id="UP000582837">
    <property type="component" value="Unassembled WGS sequence"/>
</dbReference>
<evidence type="ECO:0000313" key="3">
    <source>
        <dbReference type="Proteomes" id="UP000582837"/>
    </source>
</evidence>
<accession>A0A841H326</accession>
<proteinExistence type="predicted"/>